<name>A0A4R6UIB4_9GAMM</name>
<reference evidence="2 3" key="1">
    <citation type="submission" date="2019-03" db="EMBL/GenBank/DDBJ databases">
        <title>Genomic Encyclopedia of Type Strains, Phase IV (KMG-IV): sequencing the most valuable type-strain genomes for metagenomic binning, comparative biology and taxonomic classification.</title>
        <authorList>
            <person name="Goeker M."/>
        </authorList>
    </citation>
    <scope>NUCLEOTIDE SEQUENCE [LARGE SCALE GENOMIC DNA]</scope>
    <source>
        <strain evidence="2 3">DSM 103792</strain>
    </source>
</reference>
<dbReference type="Gene3D" id="3.10.450.710">
    <property type="entry name" value="Tgt2/MlaC"/>
    <property type="match status" value="1"/>
</dbReference>
<dbReference type="InterPro" id="IPR042245">
    <property type="entry name" value="Tgt2/MlaC_sf"/>
</dbReference>
<keyword evidence="1" id="KW-0732">Signal</keyword>
<dbReference type="OrthoDB" id="9787053at2"/>
<dbReference type="RefSeq" id="WP_133591812.1">
    <property type="nucleotide sequence ID" value="NZ_CP037953.1"/>
</dbReference>
<dbReference type="Proteomes" id="UP000295375">
    <property type="component" value="Unassembled WGS sequence"/>
</dbReference>
<feature type="chain" id="PRO_5020397788" evidence="1">
    <location>
        <begin position="22"/>
        <end position="201"/>
    </location>
</feature>
<protein>
    <submittedName>
        <fullName evidence="2">Phospholipid transport system substrate-binding protein</fullName>
    </submittedName>
</protein>
<evidence type="ECO:0000256" key="1">
    <source>
        <dbReference type="SAM" id="SignalP"/>
    </source>
</evidence>
<evidence type="ECO:0000313" key="2">
    <source>
        <dbReference type="EMBL" id="TDQ46551.1"/>
    </source>
</evidence>
<dbReference type="PANTHER" id="PTHR36573:SF1">
    <property type="entry name" value="INTERMEMBRANE PHOSPHOLIPID TRANSPORT SYSTEM BINDING PROTEIN MLAC"/>
    <property type="match status" value="1"/>
</dbReference>
<evidence type="ECO:0000313" key="3">
    <source>
        <dbReference type="Proteomes" id="UP000295375"/>
    </source>
</evidence>
<dbReference type="PIRSF" id="PIRSF004649">
    <property type="entry name" value="MlaC"/>
    <property type="match status" value="1"/>
</dbReference>
<comment type="caution">
    <text evidence="2">The sequence shown here is derived from an EMBL/GenBank/DDBJ whole genome shotgun (WGS) entry which is preliminary data.</text>
</comment>
<dbReference type="EMBL" id="SNYM01000013">
    <property type="protein sequence ID" value="TDQ46551.1"/>
    <property type="molecule type" value="Genomic_DNA"/>
</dbReference>
<dbReference type="AlphaFoldDB" id="A0A4R6UIB4"/>
<accession>A0A4R6UIB4</accession>
<organism evidence="2 3">
    <name type="scientific">Permianibacter aggregans</name>
    <dbReference type="NCBI Taxonomy" id="1510150"/>
    <lineage>
        <taxon>Bacteria</taxon>
        <taxon>Pseudomonadati</taxon>
        <taxon>Pseudomonadota</taxon>
        <taxon>Gammaproteobacteria</taxon>
        <taxon>Pseudomonadales</taxon>
        <taxon>Pseudomonadaceae</taxon>
        <taxon>Permianibacter</taxon>
    </lineage>
</organism>
<gene>
    <name evidence="2" type="ORF">EV696_11392</name>
</gene>
<sequence>MTLLHKCLAAVLLAVSVASVAAEAPKQVIAKATDQMISRLEAEKAQIKDNPAKVEGIVRAVVLPEVDTASVARRVLGAHARTASPTQLDQFTKEFQEYLVRFYSRAFASYDGDKIEFVGEPEKDARGNAIVKTEIVRPNGQRIPVWYRLSPEGESWKMYDVIVEGISLVQSKKEEFGPLINNKGLDGLISELAQVNAGAAK</sequence>
<dbReference type="Pfam" id="PF05494">
    <property type="entry name" value="MlaC"/>
    <property type="match status" value="1"/>
</dbReference>
<dbReference type="InterPro" id="IPR008869">
    <property type="entry name" value="MlaC/ttg2D"/>
</dbReference>
<dbReference type="PANTHER" id="PTHR36573">
    <property type="entry name" value="INTERMEMBRANE PHOSPHOLIPID TRANSPORT SYSTEM BINDING PROTEIN MLAC"/>
    <property type="match status" value="1"/>
</dbReference>
<keyword evidence="3" id="KW-1185">Reference proteome</keyword>
<proteinExistence type="predicted"/>
<feature type="signal peptide" evidence="1">
    <location>
        <begin position="1"/>
        <end position="21"/>
    </location>
</feature>